<dbReference type="Proteomes" id="UP000270036">
    <property type="component" value="Chromosome"/>
</dbReference>
<sequence>MSENYFLIRLKMTTFVFQKNNTMTPEITNYFGYAASFFVVLSFMLKDITRIRIVNLVGCILFVLYGIYSNYLWPIIIPNAVLCFIQGYHLIKKKA</sequence>
<dbReference type="EMBL" id="LR134441">
    <property type="protein sequence ID" value="VEI00649.1"/>
    <property type="molecule type" value="Genomic_DNA"/>
</dbReference>
<organism evidence="2 3">
    <name type="scientific">Kaistella antarctica</name>
    <dbReference type="NCBI Taxonomy" id="266748"/>
    <lineage>
        <taxon>Bacteria</taxon>
        <taxon>Pseudomonadati</taxon>
        <taxon>Bacteroidota</taxon>
        <taxon>Flavobacteriia</taxon>
        <taxon>Flavobacteriales</taxon>
        <taxon>Weeksellaceae</taxon>
        <taxon>Chryseobacterium group</taxon>
        <taxon>Kaistella</taxon>
    </lineage>
</organism>
<keyword evidence="1" id="KW-0472">Membrane</keyword>
<gene>
    <name evidence="2" type="ORF">NCTC13489_02214</name>
</gene>
<proteinExistence type="predicted"/>
<keyword evidence="1" id="KW-0812">Transmembrane</keyword>
<keyword evidence="1" id="KW-1133">Transmembrane helix</keyword>
<dbReference type="AlphaFoldDB" id="A0A3S4UUC0"/>
<name>A0A3S4UUC0_9FLAO</name>
<dbReference type="KEGG" id="cant:NCTC13489_02214"/>
<evidence type="ECO:0000313" key="2">
    <source>
        <dbReference type="EMBL" id="VEI00649.1"/>
    </source>
</evidence>
<accession>A0A3S4UUC0</accession>
<feature type="transmembrane region" description="Helical" evidence="1">
    <location>
        <begin position="52"/>
        <end position="68"/>
    </location>
</feature>
<feature type="transmembrane region" description="Helical" evidence="1">
    <location>
        <begin position="74"/>
        <end position="91"/>
    </location>
</feature>
<evidence type="ECO:0008006" key="4">
    <source>
        <dbReference type="Google" id="ProtNLM"/>
    </source>
</evidence>
<evidence type="ECO:0000313" key="3">
    <source>
        <dbReference type="Proteomes" id="UP000270036"/>
    </source>
</evidence>
<evidence type="ECO:0000256" key="1">
    <source>
        <dbReference type="SAM" id="Phobius"/>
    </source>
</evidence>
<reference evidence="2 3" key="1">
    <citation type="submission" date="2018-12" db="EMBL/GenBank/DDBJ databases">
        <authorList>
            <consortium name="Pathogen Informatics"/>
        </authorList>
    </citation>
    <scope>NUCLEOTIDE SEQUENCE [LARGE SCALE GENOMIC DNA]</scope>
    <source>
        <strain evidence="2 3">NCTC13489</strain>
    </source>
</reference>
<dbReference type="STRING" id="266748.HY04_06000"/>
<protein>
    <recommendedName>
        <fullName evidence="4">Uroporphyrinogen decarboxylase</fullName>
    </recommendedName>
</protein>
<feature type="transmembrane region" description="Helical" evidence="1">
    <location>
        <begin position="27"/>
        <end position="45"/>
    </location>
</feature>